<evidence type="ECO:0000313" key="2">
    <source>
        <dbReference type="Proteomes" id="UP000436006"/>
    </source>
</evidence>
<gene>
    <name evidence="1" type="ORF">GO755_07695</name>
</gene>
<comment type="caution">
    <text evidence="1">The sequence shown here is derived from an EMBL/GenBank/DDBJ whole genome shotgun (WGS) entry which is preliminary data.</text>
</comment>
<accession>A0A7K1S7V1</accession>
<sequence>MNILKILWEFIKGNYKRFAWEVAAILLSIGVTWLSGHFSGQNELKACQDERTILFQEKASAQTVLDSIKWSKVINRMGTQINSLQNENNQLREKTVLDSAANATELATMRSINQRYQEQSKHR</sequence>
<proteinExistence type="predicted"/>
<evidence type="ECO:0000313" key="1">
    <source>
        <dbReference type="EMBL" id="MVM29911.1"/>
    </source>
</evidence>
<name>A0A7K1S7V1_9BACT</name>
<dbReference type="EMBL" id="WPIN01000003">
    <property type="protein sequence ID" value="MVM29911.1"/>
    <property type="molecule type" value="Genomic_DNA"/>
</dbReference>
<reference evidence="1 2" key="1">
    <citation type="submission" date="2019-12" db="EMBL/GenBank/DDBJ databases">
        <title>Spirosoma sp. HMF4905 genome sequencing and assembly.</title>
        <authorList>
            <person name="Kang H."/>
            <person name="Cha I."/>
            <person name="Kim H."/>
            <person name="Joh K."/>
        </authorList>
    </citation>
    <scope>NUCLEOTIDE SEQUENCE [LARGE SCALE GENOMIC DNA]</scope>
    <source>
        <strain evidence="1 2">HMF4905</strain>
    </source>
</reference>
<protein>
    <submittedName>
        <fullName evidence="1">Uncharacterized protein</fullName>
    </submittedName>
</protein>
<dbReference type="AlphaFoldDB" id="A0A7K1S7V1"/>
<keyword evidence="2" id="KW-1185">Reference proteome</keyword>
<organism evidence="1 2">
    <name type="scientific">Spirosoma arboris</name>
    <dbReference type="NCBI Taxonomy" id="2682092"/>
    <lineage>
        <taxon>Bacteria</taxon>
        <taxon>Pseudomonadati</taxon>
        <taxon>Bacteroidota</taxon>
        <taxon>Cytophagia</taxon>
        <taxon>Cytophagales</taxon>
        <taxon>Cytophagaceae</taxon>
        <taxon>Spirosoma</taxon>
    </lineage>
</organism>
<dbReference type="RefSeq" id="WP_157584174.1">
    <property type="nucleotide sequence ID" value="NZ_WPIN01000003.1"/>
</dbReference>
<dbReference type="Proteomes" id="UP000436006">
    <property type="component" value="Unassembled WGS sequence"/>
</dbReference>